<dbReference type="AlphaFoldDB" id="A0A8K0TV28"/>
<dbReference type="CDD" id="cd02440">
    <property type="entry name" value="AdoMet_MTases"/>
    <property type="match status" value="1"/>
</dbReference>
<sequence>MMDLDDALVRAEAQAPAPAPTAMSAPLDQIPGSALPTHPAPPGPAAEELIVAEIRPLGDGDSAIEIPIESTASLRASILEFQRENGRTYHSLNAGKYSLPNDELESDRLDILHALNLLTFDNRLALCPKNDGARRVLDMGTGTGIWAVDYADAHPEAEVIGVDLSPIQPILVPPNLRFEIDDLENDWTWSQNFDFIFCRSLVGSFTDWGSIIQKAYDHLEPGGWLEIQDGYFPIGSDDGTILADSSLLRCCELCVEAGRNLGRDMNATHQYSTMMRAAGFVNCVERRFKWPVNTWPKDKRYKELGMFALAALDSGIEGMLMGMLTRGLGWQMEQVLALAAAVRREMRDPRIHAYWPGQVTYGQKPF</sequence>
<dbReference type="PANTHER" id="PTHR43591:SF24">
    <property type="entry name" value="2-METHOXY-6-POLYPRENYL-1,4-BENZOQUINOL METHYLASE, MITOCHONDRIAL"/>
    <property type="match status" value="1"/>
</dbReference>
<name>A0A8K0TV28_9PEZI</name>
<protein>
    <submittedName>
        <fullName evidence="3">S-adenosyl-L-methionine-dependent methyltransferase</fullName>
    </submittedName>
</protein>
<dbReference type="EMBL" id="JAGPXD010000001">
    <property type="protein sequence ID" value="KAH7375476.1"/>
    <property type="molecule type" value="Genomic_DNA"/>
</dbReference>
<feature type="compositionally biased region" description="Low complexity" evidence="2">
    <location>
        <begin position="13"/>
        <end position="26"/>
    </location>
</feature>
<dbReference type="GO" id="GO:0032259">
    <property type="term" value="P:methylation"/>
    <property type="evidence" value="ECO:0007669"/>
    <property type="project" value="UniProtKB-KW"/>
</dbReference>
<dbReference type="Proteomes" id="UP000813385">
    <property type="component" value="Unassembled WGS sequence"/>
</dbReference>
<dbReference type="OrthoDB" id="2013972at2759"/>
<dbReference type="SUPFAM" id="SSF53335">
    <property type="entry name" value="S-adenosyl-L-methionine-dependent methyltransferases"/>
    <property type="match status" value="1"/>
</dbReference>
<feature type="region of interest" description="Disordered" evidence="2">
    <location>
        <begin position="13"/>
        <end position="44"/>
    </location>
</feature>
<keyword evidence="3" id="KW-0489">Methyltransferase</keyword>
<keyword evidence="3" id="KW-0808">Transferase</keyword>
<comment type="caution">
    <text evidence="3">The sequence shown here is derived from an EMBL/GenBank/DDBJ whole genome shotgun (WGS) entry which is preliminary data.</text>
</comment>
<dbReference type="InterPro" id="IPR029063">
    <property type="entry name" value="SAM-dependent_MTases_sf"/>
</dbReference>
<evidence type="ECO:0000313" key="4">
    <source>
        <dbReference type="Proteomes" id="UP000813385"/>
    </source>
</evidence>
<comment type="similarity">
    <text evidence="1">Belongs to the methyltransferase superfamily. LaeA methyltransferase family.</text>
</comment>
<dbReference type="PANTHER" id="PTHR43591">
    <property type="entry name" value="METHYLTRANSFERASE"/>
    <property type="match status" value="1"/>
</dbReference>
<reference evidence="3" key="1">
    <citation type="journal article" date="2021" name="Nat. Commun.">
        <title>Genetic determinants of endophytism in the Arabidopsis root mycobiome.</title>
        <authorList>
            <person name="Mesny F."/>
            <person name="Miyauchi S."/>
            <person name="Thiergart T."/>
            <person name="Pickel B."/>
            <person name="Atanasova L."/>
            <person name="Karlsson M."/>
            <person name="Huettel B."/>
            <person name="Barry K.W."/>
            <person name="Haridas S."/>
            <person name="Chen C."/>
            <person name="Bauer D."/>
            <person name="Andreopoulos W."/>
            <person name="Pangilinan J."/>
            <person name="LaButti K."/>
            <person name="Riley R."/>
            <person name="Lipzen A."/>
            <person name="Clum A."/>
            <person name="Drula E."/>
            <person name="Henrissat B."/>
            <person name="Kohler A."/>
            <person name="Grigoriev I.V."/>
            <person name="Martin F.M."/>
            <person name="Hacquard S."/>
        </authorList>
    </citation>
    <scope>NUCLEOTIDE SEQUENCE</scope>
    <source>
        <strain evidence="3">MPI-CAGE-AT-0016</strain>
    </source>
</reference>
<organism evidence="3 4">
    <name type="scientific">Plectosphaerella cucumerina</name>
    <dbReference type="NCBI Taxonomy" id="40658"/>
    <lineage>
        <taxon>Eukaryota</taxon>
        <taxon>Fungi</taxon>
        <taxon>Dikarya</taxon>
        <taxon>Ascomycota</taxon>
        <taxon>Pezizomycotina</taxon>
        <taxon>Sordariomycetes</taxon>
        <taxon>Hypocreomycetidae</taxon>
        <taxon>Glomerellales</taxon>
        <taxon>Plectosphaerellaceae</taxon>
        <taxon>Plectosphaerella</taxon>
    </lineage>
</organism>
<dbReference type="Pfam" id="PF13489">
    <property type="entry name" value="Methyltransf_23"/>
    <property type="match status" value="1"/>
</dbReference>
<evidence type="ECO:0000256" key="1">
    <source>
        <dbReference type="ARBA" id="ARBA00038158"/>
    </source>
</evidence>
<evidence type="ECO:0000313" key="3">
    <source>
        <dbReference type="EMBL" id="KAH7375476.1"/>
    </source>
</evidence>
<dbReference type="Gene3D" id="3.40.50.150">
    <property type="entry name" value="Vaccinia Virus protein VP39"/>
    <property type="match status" value="1"/>
</dbReference>
<accession>A0A8K0TV28</accession>
<evidence type="ECO:0000256" key="2">
    <source>
        <dbReference type="SAM" id="MobiDB-lite"/>
    </source>
</evidence>
<gene>
    <name evidence="3" type="ORF">B0T11DRAFT_270397</name>
</gene>
<keyword evidence="4" id="KW-1185">Reference proteome</keyword>
<dbReference type="GO" id="GO:0008168">
    <property type="term" value="F:methyltransferase activity"/>
    <property type="evidence" value="ECO:0007669"/>
    <property type="project" value="UniProtKB-KW"/>
</dbReference>
<proteinExistence type="inferred from homology"/>